<evidence type="ECO:0000313" key="2">
    <source>
        <dbReference type="Proteomes" id="UP000015104"/>
    </source>
</evidence>
<dbReference type="EnsemblMetazoa" id="tetur25g01580.1">
    <property type="protein sequence ID" value="tetur25g01580.1"/>
    <property type="gene ID" value="tetur25g01580"/>
</dbReference>
<evidence type="ECO:0000313" key="1">
    <source>
        <dbReference type="EnsemblMetazoa" id="tetur25g01580.1"/>
    </source>
</evidence>
<reference evidence="2" key="1">
    <citation type="submission" date="2011-08" db="EMBL/GenBank/DDBJ databases">
        <authorList>
            <person name="Rombauts S."/>
        </authorList>
    </citation>
    <scope>NUCLEOTIDE SEQUENCE</scope>
    <source>
        <strain evidence="2">London</strain>
    </source>
</reference>
<keyword evidence="2" id="KW-1185">Reference proteome</keyword>
<dbReference type="HOGENOM" id="CLU_3377678_0_0_1"/>
<dbReference type="Proteomes" id="UP000015104">
    <property type="component" value="Unassembled WGS sequence"/>
</dbReference>
<reference evidence="1" key="2">
    <citation type="submission" date="2015-06" db="UniProtKB">
        <authorList>
            <consortium name="EnsemblMetazoa"/>
        </authorList>
    </citation>
    <scope>IDENTIFICATION</scope>
</reference>
<dbReference type="EMBL" id="CAEY01000677">
    <property type="status" value="NOT_ANNOTATED_CDS"/>
    <property type="molecule type" value="Genomic_DNA"/>
</dbReference>
<accession>T1KX94</accession>
<name>T1KX94_TETUR</name>
<dbReference type="AlphaFoldDB" id="T1KX94"/>
<protein>
    <submittedName>
        <fullName evidence="1">Uncharacterized protein</fullName>
    </submittedName>
</protein>
<proteinExistence type="predicted"/>
<sequence>MPFWQYWQTWLTDKSLSMLESNLLKNNIEYRKTP</sequence>
<organism evidence="1 2">
    <name type="scientific">Tetranychus urticae</name>
    <name type="common">Two-spotted spider mite</name>
    <dbReference type="NCBI Taxonomy" id="32264"/>
    <lineage>
        <taxon>Eukaryota</taxon>
        <taxon>Metazoa</taxon>
        <taxon>Ecdysozoa</taxon>
        <taxon>Arthropoda</taxon>
        <taxon>Chelicerata</taxon>
        <taxon>Arachnida</taxon>
        <taxon>Acari</taxon>
        <taxon>Acariformes</taxon>
        <taxon>Trombidiformes</taxon>
        <taxon>Prostigmata</taxon>
        <taxon>Eleutherengona</taxon>
        <taxon>Raphignathae</taxon>
        <taxon>Tetranychoidea</taxon>
        <taxon>Tetranychidae</taxon>
        <taxon>Tetranychus</taxon>
    </lineage>
</organism>